<proteinExistence type="predicted"/>
<dbReference type="RefSeq" id="WP_039206646.1">
    <property type="nucleotide sequence ID" value="NZ_JTJZ01000012.1"/>
</dbReference>
<dbReference type="PATRIC" id="fig|1703.6.peg.294"/>
<comment type="caution">
    <text evidence="1">The sequence shown here is derived from an EMBL/GenBank/DDBJ whole genome shotgun (WGS) entry which is preliminary data.</text>
</comment>
<name>A0A0B9A5E5_BRELN</name>
<accession>A0A0B9A5E5</accession>
<dbReference type="OrthoDB" id="4802661at2"/>
<evidence type="ECO:0000313" key="1">
    <source>
        <dbReference type="EMBL" id="KHS53946.1"/>
    </source>
</evidence>
<gene>
    <name evidence="1" type="ORF">AE0388_0407</name>
</gene>
<reference evidence="1 2" key="1">
    <citation type="submission" date="2014-11" db="EMBL/GenBank/DDBJ databases">
        <title>Draft Genome Sequence of Brevibacterium linens AE038-8.</title>
        <authorList>
            <person name="Maizel D."/>
            <person name="Utturkar S.M."/>
            <person name="Brown S.D."/>
            <person name="Ferrero M."/>
            <person name="Rosen B.P."/>
        </authorList>
    </citation>
    <scope>NUCLEOTIDE SEQUENCE [LARGE SCALE GENOMIC DNA]</scope>
    <source>
        <strain evidence="1 2">AE038-8</strain>
    </source>
</reference>
<keyword evidence="2" id="KW-1185">Reference proteome</keyword>
<protein>
    <submittedName>
        <fullName evidence="1">Uncharacterized protein</fullName>
    </submittedName>
</protein>
<evidence type="ECO:0000313" key="2">
    <source>
        <dbReference type="Proteomes" id="UP000031488"/>
    </source>
</evidence>
<sequence>MGAFAIIPAAPVLLENIDRSETARMAELRTAARDTVSTQTDWALPIETLPPVAGLGGWGIDRGVDTRTGRLLSGTDWVDTVYPLTMDERRLAEAADPAVIVAILHAHAAGVDIGPLGSSEHLLLPIDLSGAATEDAPLAPIDGAPEFDHAVIETLTSGTSIDTERLLDLCDQAETMAANLSVLAAGIRHAVDQGARFSSLEPIVDERVHEVRTFCGTGLWE</sequence>
<dbReference type="EMBL" id="JTJZ01000012">
    <property type="protein sequence ID" value="KHS53946.1"/>
    <property type="molecule type" value="Genomic_DNA"/>
</dbReference>
<dbReference type="AlphaFoldDB" id="A0A0B9A5E5"/>
<organism evidence="1 2">
    <name type="scientific">Brevibacterium linens</name>
    <dbReference type="NCBI Taxonomy" id="1703"/>
    <lineage>
        <taxon>Bacteria</taxon>
        <taxon>Bacillati</taxon>
        <taxon>Actinomycetota</taxon>
        <taxon>Actinomycetes</taxon>
        <taxon>Micrococcales</taxon>
        <taxon>Brevibacteriaceae</taxon>
        <taxon>Brevibacterium</taxon>
    </lineage>
</organism>
<dbReference type="Proteomes" id="UP000031488">
    <property type="component" value="Unassembled WGS sequence"/>
</dbReference>